<dbReference type="KEGG" id="nde:NIDE2614"/>
<dbReference type="AlphaFoldDB" id="D8PGD3"/>
<sequence>MGYTEYGIVGPVMWEIYEHRRASKSLDRLPLELLKRYEKWKDIVRISGPAGLRLIKGFHDERLQGESDGHRSSRLNAQYRVIYKVQEQRVLVVIMDVTAHDYRRQ</sequence>
<evidence type="ECO:0008006" key="3">
    <source>
        <dbReference type="Google" id="ProtNLM"/>
    </source>
</evidence>
<organism evidence="1 2">
    <name type="scientific">Nitrospira defluvii</name>
    <dbReference type="NCBI Taxonomy" id="330214"/>
    <lineage>
        <taxon>Bacteria</taxon>
        <taxon>Pseudomonadati</taxon>
        <taxon>Nitrospirota</taxon>
        <taxon>Nitrospiria</taxon>
        <taxon>Nitrospirales</taxon>
        <taxon>Nitrospiraceae</taxon>
        <taxon>Nitrospira</taxon>
    </lineage>
</organism>
<dbReference type="eggNOG" id="COG2026">
    <property type="taxonomic scope" value="Bacteria"/>
</dbReference>
<keyword evidence="2" id="KW-1185">Reference proteome</keyword>
<gene>
    <name evidence="1" type="ORF">NIDE2614</name>
</gene>
<protein>
    <recommendedName>
        <fullName evidence="3">Type II toxin-antitoxin system mRNA interferase toxin, RelE/StbE family</fullName>
    </recommendedName>
</protein>
<dbReference type="Proteomes" id="UP000001660">
    <property type="component" value="Chromosome"/>
</dbReference>
<dbReference type="HOGENOM" id="CLU_185196_0_0_0"/>
<evidence type="ECO:0000313" key="2">
    <source>
        <dbReference type="Proteomes" id="UP000001660"/>
    </source>
</evidence>
<evidence type="ECO:0000313" key="1">
    <source>
        <dbReference type="EMBL" id="CBK42320.1"/>
    </source>
</evidence>
<name>D8PGD3_9BACT</name>
<accession>D8PGD3</accession>
<dbReference type="SUPFAM" id="SSF143011">
    <property type="entry name" value="RelE-like"/>
    <property type="match status" value="1"/>
</dbReference>
<proteinExistence type="predicted"/>
<dbReference type="InterPro" id="IPR035093">
    <property type="entry name" value="RelE/ParE_toxin_dom_sf"/>
</dbReference>
<dbReference type="EMBL" id="FP929003">
    <property type="protein sequence ID" value="CBK42320.1"/>
    <property type="molecule type" value="Genomic_DNA"/>
</dbReference>
<reference evidence="1 2" key="1">
    <citation type="journal article" date="2010" name="Proc. Natl. Acad. Sci. U.S.A.">
        <title>A Nitrospira metagenome illuminates the physiology and evolution of globally important nitrite-oxidizing bacteria.</title>
        <authorList>
            <person name="Lucker S."/>
            <person name="Wagner M."/>
            <person name="Maixner F."/>
            <person name="Pelletier E."/>
            <person name="Koch H."/>
            <person name="Vacherie B."/>
            <person name="Rattei T."/>
            <person name="Sinninghe Damste J."/>
            <person name="Spieck E."/>
            <person name="Le Paslier D."/>
            <person name="Daims H."/>
        </authorList>
    </citation>
    <scope>NUCLEOTIDE SEQUENCE [LARGE SCALE GENOMIC DNA]</scope>
</reference>
<dbReference type="Gene3D" id="3.30.2310.20">
    <property type="entry name" value="RelE-like"/>
    <property type="match status" value="1"/>
</dbReference>
<dbReference type="STRING" id="330214.NIDE2614"/>